<organism evidence="2 3">
    <name type="scientific">Actinomadura vinacea</name>
    <dbReference type="NCBI Taxonomy" id="115336"/>
    <lineage>
        <taxon>Bacteria</taxon>
        <taxon>Bacillati</taxon>
        <taxon>Actinomycetota</taxon>
        <taxon>Actinomycetes</taxon>
        <taxon>Streptosporangiales</taxon>
        <taxon>Thermomonosporaceae</taxon>
        <taxon>Actinomadura</taxon>
    </lineage>
</organism>
<accession>A0ABP5X3V8</accession>
<gene>
    <name evidence="2" type="ORF">GCM10010191_67180</name>
</gene>
<evidence type="ECO:0000256" key="1">
    <source>
        <dbReference type="SAM" id="Phobius"/>
    </source>
</evidence>
<keyword evidence="3" id="KW-1185">Reference proteome</keyword>
<name>A0ABP5X3V8_9ACTN</name>
<keyword evidence="1" id="KW-0472">Membrane</keyword>
<dbReference type="Proteomes" id="UP001501231">
    <property type="component" value="Unassembled WGS sequence"/>
</dbReference>
<feature type="transmembrane region" description="Helical" evidence="1">
    <location>
        <begin position="155"/>
        <end position="173"/>
    </location>
</feature>
<feature type="transmembrane region" description="Helical" evidence="1">
    <location>
        <begin position="34"/>
        <end position="52"/>
    </location>
</feature>
<evidence type="ECO:0000313" key="3">
    <source>
        <dbReference type="Proteomes" id="UP001501231"/>
    </source>
</evidence>
<evidence type="ECO:0000313" key="2">
    <source>
        <dbReference type="EMBL" id="GAA2441513.1"/>
    </source>
</evidence>
<comment type="caution">
    <text evidence="2">The sequence shown here is derived from an EMBL/GenBank/DDBJ whole genome shotgun (WGS) entry which is preliminary data.</text>
</comment>
<feature type="transmembrane region" description="Helical" evidence="1">
    <location>
        <begin position="93"/>
        <end position="112"/>
    </location>
</feature>
<dbReference type="RefSeq" id="WP_344594464.1">
    <property type="nucleotide sequence ID" value="NZ_BAAARW010000026.1"/>
</dbReference>
<proteinExistence type="predicted"/>
<sequence length="274" mass="29591">MRRLAYLGLGLMVLATGGYTVVYLVRWEWQRSLMAGELLLVCLIVLLAVAGAQRLQRMEQRLAALVEGRPAPRAAEEVPRFRWLEPEPHSYKVFIPVLLGAGIVASGLAALVERVATALGRGRGDVRVPEALRLPSGGVLDGAAEPVSPGRGRNVVWAVVVLLVAAVAVVELAERTQDRSDPPMRAVASTLIIKAETNGRSGAVDPLATRLWEYCRGSTRPYLPRGGLVPLDGARFALVVQPALGEHALRRLRGCLEDAVVDHGRFTVQSVRHG</sequence>
<keyword evidence="1" id="KW-1133">Transmembrane helix</keyword>
<protein>
    <submittedName>
        <fullName evidence="2">Uncharacterized protein</fullName>
    </submittedName>
</protein>
<dbReference type="EMBL" id="BAAARW010000026">
    <property type="protein sequence ID" value="GAA2441513.1"/>
    <property type="molecule type" value="Genomic_DNA"/>
</dbReference>
<keyword evidence="1" id="KW-0812">Transmembrane</keyword>
<reference evidence="3" key="1">
    <citation type="journal article" date="2019" name="Int. J. Syst. Evol. Microbiol.">
        <title>The Global Catalogue of Microorganisms (GCM) 10K type strain sequencing project: providing services to taxonomists for standard genome sequencing and annotation.</title>
        <authorList>
            <consortium name="The Broad Institute Genomics Platform"/>
            <consortium name="The Broad Institute Genome Sequencing Center for Infectious Disease"/>
            <person name="Wu L."/>
            <person name="Ma J."/>
        </authorList>
    </citation>
    <scope>NUCLEOTIDE SEQUENCE [LARGE SCALE GENOMIC DNA]</scope>
    <source>
        <strain evidence="3">JCM 3325</strain>
    </source>
</reference>